<comment type="function">
    <text evidence="1">A possible function for this protein is to guide the assembly of the membrane sector of the ATPase enzyme complex.</text>
</comment>
<feature type="transmembrane region" description="Helical" evidence="3">
    <location>
        <begin position="67"/>
        <end position="88"/>
    </location>
</feature>
<keyword evidence="3" id="KW-1133">Transmembrane helix</keyword>
<evidence type="ECO:0000313" key="5">
    <source>
        <dbReference type="Proteomes" id="UP000474957"/>
    </source>
</evidence>
<sequence>MADQTPRDRLTQLDDRIAKARKAREPAPSRHGKYQATSLAWRMVLELVIGMGLGCLIGYGLDVLFGTLPIFLMIFALLGFAAGVRTMMRSAEEVNRGRGPGRNDPGTSPDETE</sequence>
<gene>
    <name evidence="4" type="ORF">GE300_17255</name>
</gene>
<dbReference type="InterPro" id="IPR016989">
    <property type="entry name" value="Atp1_alphaprobac"/>
</dbReference>
<feature type="compositionally biased region" description="Basic and acidic residues" evidence="2">
    <location>
        <begin position="1"/>
        <end position="28"/>
    </location>
</feature>
<proteinExistence type="inferred from homology"/>
<evidence type="ECO:0000256" key="1">
    <source>
        <dbReference type="PIRNR" id="PIRNR032126"/>
    </source>
</evidence>
<dbReference type="Proteomes" id="UP000474957">
    <property type="component" value="Unassembled WGS sequence"/>
</dbReference>
<feature type="region of interest" description="Disordered" evidence="2">
    <location>
        <begin position="1"/>
        <end position="31"/>
    </location>
</feature>
<dbReference type="GO" id="GO:1902600">
    <property type="term" value="P:proton transmembrane transport"/>
    <property type="evidence" value="ECO:0007669"/>
    <property type="project" value="UniProtKB-KW"/>
</dbReference>
<dbReference type="GO" id="GO:0045259">
    <property type="term" value="C:proton-transporting ATP synthase complex"/>
    <property type="evidence" value="ECO:0007669"/>
    <property type="project" value="UniProtKB-UniRule"/>
</dbReference>
<dbReference type="PIRSF" id="PIRSF032126">
    <property type="entry name" value="F0F1_ATP_synthase_subunit_I"/>
    <property type="match status" value="1"/>
</dbReference>
<comment type="caution">
    <text evidence="4">The sequence shown here is derived from an EMBL/GenBank/DDBJ whole genome shotgun (WGS) entry which is preliminary data.</text>
</comment>
<name>A0A6L5Z414_9RHOB</name>
<dbReference type="Pfam" id="PF09527">
    <property type="entry name" value="ATPase_gene1"/>
    <property type="match status" value="1"/>
</dbReference>
<dbReference type="InterPro" id="IPR032820">
    <property type="entry name" value="ATPase_put"/>
</dbReference>
<keyword evidence="3" id="KW-0812">Transmembrane</keyword>
<protein>
    <recommendedName>
        <fullName evidence="1">ATP synthase protein I</fullName>
    </recommendedName>
</protein>
<comment type="similarity">
    <text evidence="1">Belongs to the bacterial AtpI family.</text>
</comment>
<dbReference type="RefSeq" id="WP_154448385.1">
    <property type="nucleotide sequence ID" value="NZ_WIND01000018.1"/>
</dbReference>
<accession>A0A6L5Z414</accession>
<evidence type="ECO:0000256" key="2">
    <source>
        <dbReference type="SAM" id="MobiDB-lite"/>
    </source>
</evidence>
<reference evidence="4 5" key="1">
    <citation type="submission" date="2019-10" db="EMBL/GenBank/DDBJ databases">
        <title>Cognatihalovulum marinum gen. nov. sp. nov., a new member of the family Rhodobacteraceae isolated from deep seawater of the Northwest Indian Ocean.</title>
        <authorList>
            <person name="Ruan C."/>
            <person name="Wang J."/>
            <person name="Zheng X."/>
            <person name="Song L."/>
            <person name="Zhu Y."/>
            <person name="Huang Y."/>
            <person name="Lu Z."/>
            <person name="Du W."/>
            <person name="Huang L."/>
            <person name="Dai X."/>
        </authorList>
    </citation>
    <scope>NUCLEOTIDE SEQUENCE [LARGE SCALE GENOMIC DNA]</scope>
    <source>
        <strain evidence="4 5">2CG4</strain>
    </source>
</reference>
<keyword evidence="1" id="KW-0375">Hydrogen ion transport</keyword>
<keyword evidence="1" id="KW-0406">Ion transport</keyword>
<dbReference type="EMBL" id="WIND01000018">
    <property type="protein sequence ID" value="MSU91331.1"/>
    <property type="molecule type" value="Genomic_DNA"/>
</dbReference>
<evidence type="ECO:0000256" key="3">
    <source>
        <dbReference type="SAM" id="Phobius"/>
    </source>
</evidence>
<keyword evidence="5" id="KW-1185">Reference proteome</keyword>
<organism evidence="4 5">
    <name type="scientific">Halovulum marinum</name>
    <dbReference type="NCBI Taxonomy" id="2662447"/>
    <lineage>
        <taxon>Bacteria</taxon>
        <taxon>Pseudomonadati</taxon>
        <taxon>Pseudomonadota</taxon>
        <taxon>Alphaproteobacteria</taxon>
        <taxon>Rhodobacterales</taxon>
        <taxon>Paracoccaceae</taxon>
        <taxon>Halovulum</taxon>
    </lineage>
</organism>
<feature type="region of interest" description="Disordered" evidence="2">
    <location>
        <begin position="91"/>
        <end position="113"/>
    </location>
</feature>
<feature type="transmembrane region" description="Helical" evidence="3">
    <location>
        <begin position="39"/>
        <end position="61"/>
    </location>
</feature>
<keyword evidence="1 3" id="KW-0472">Membrane</keyword>
<keyword evidence="1" id="KW-0813">Transport</keyword>
<evidence type="ECO:0000313" key="4">
    <source>
        <dbReference type="EMBL" id="MSU91331.1"/>
    </source>
</evidence>
<dbReference type="AlphaFoldDB" id="A0A6L5Z414"/>